<evidence type="ECO:0000313" key="1">
    <source>
        <dbReference type="EMBL" id="SKA83412.1"/>
    </source>
</evidence>
<protein>
    <recommendedName>
        <fullName evidence="3">Ribosomal protein L7Ae</fullName>
    </recommendedName>
</protein>
<evidence type="ECO:0008006" key="3">
    <source>
        <dbReference type="Google" id="ProtNLM"/>
    </source>
</evidence>
<dbReference type="EMBL" id="FUYF01000005">
    <property type="protein sequence ID" value="SKA83412.1"/>
    <property type="molecule type" value="Genomic_DNA"/>
</dbReference>
<gene>
    <name evidence="1" type="ORF">SAMN02745178_01322</name>
</gene>
<proteinExistence type="predicted"/>
<accession>A0A1T4X1F1</accession>
<evidence type="ECO:0000313" key="2">
    <source>
        <dbReference type="Proteomes" id="UP000190286"/>
    </source>
</evidence>
<sequence length="100" mass="10731">MNNDQHPLLGALGLCRKAGKLLHGYDRVQENALRGKVALVLLTSDASERTVSHMKDACDGIVACEQMPLTSADLAMLTPKPAAVFGVTDEHLAQLCAKYL</sequence>
<dbReference type="Proteomes" id="UP000190286">
    <property type="component" value="Unassembled WGS sequence"/>
</dbReference>
<keyword evidence="2" id="KW-1185">Reference proteome</keyword>
<name>A0A1T4X1F1_9FIRM</name>
<dbReference type="STRING" id="745368.SAMN02745178_01322"/>
<reference evidence="1 2" key="1">
    <citation type="submission" date="2017-02" db="EMBL/GenBank/DDBJ databases">
        <authorList>
            <person name="Peterson S.W."/>
        </authorList>
    </citation>
    <scope>NUCLEOTIDE SEQUENCE [LARGE SCALE GENOMIC DNA]</scope>
    <source>
        <strain evidence="1 2">ATCC 27749</strain>
    </source>
</reference>
<dbReference type="InterPro" id="IPR029064">
    <property type="entry name" value="Ribosomal_eL30-like_sf"/>
</dbReference>
<dbReference type="Gene3D" id="3.30.1330.30">
    <property type="match status" value="1"/>
</dbReference>
<dbReference type="RefSeq" id="WP_078784282.1">
    <property type="nucleotide sequence ID" value="NZ_CAJKTF010000017.1"/>
</dbReference>
<dbReference type="SUPFAM" id="SSF55315">
    <property type="entry name" value="L30e-like"/>
    <property type="match status" value="1"/>
</dbReference>
<dbReference type="AlphaFoldDB" id="A0A1T4X1F1"/>
<dbReference type="GeneID" id="93337797"/>
<dbReference type="OrthoDB" id="9794863at2"/>
<organism evidence="1 2">
    <name type="scientific">Gemmiger formicilis</name>
    <dbReference type="NCBI Taxonomy" id="745368"/>
    <lineage>
        <taxon>Bacteria</taxon>
        <taxon>Bacillati</taxon>
        <taxon>Bacillota</taxon>
        <taxon>Clostridia</taxon>
        <taxon>Eubacteriales</taxon>
        <taxon>Gemmiger</taxon>
    </lineage>
</organism>